<name>A0A2I0SY00_9ACTN</name>
<evidence type="ECO:0000313" key="6">
    <source>
        <dbReference type="EMBL" id="PKT74763.1"/>
    </source>
</evidence>
<feature type="domain" description="HTH tetR-type" evidence="5">
    <location>
        <begin position="16"/>
        <end position="76"/>
    </location>
</feature>
<dbReference type="AlphaFoldDB" id="A0A2I0SY00"/>
<dbReference type="GO" id="GO:0003700">
    <property type="term" value="F:DNA-binding transcription factor activity"/>
    <property type="evidence" value="ECO:0007669"/>
    <property type="project" value="TreeGrafter"/>
</dbReference>
<reference evidence="6 7" key="1">
    <citation type="submission" date="2017-12" db="EMBL/GenBank/DDBJ databases">
        <title>Streptomyces populusis sp. nov., a novel endophytic actinobacterium isolated from stems of Populus adenopoda Maxim.</title>
        <authorList>
            <person name="Wang Z."/>
        </authorList>
    </citation>
    <scope>NUCLEOTIDE SEQUENCE [LARGE SCALE GENOMIC DNA]</scope>
    <source>
        <strain evidence="6 7">A249</strain>
    </source>
</reference>
<dbReference type="Proteomes" id="UP000236178">
    <property type="component" value="Unassembled WGS sequence"/>
</dbReference>
<dbReference type="PROSITE" id="PS50977">
    <property type="entry name" value="HTH_TETR_2"/>
    <property type="match status" value="1"/>
</dbReference>
<dbReference type="RefSeq" id="WP_103547507.1">
    <property type="nucleotide sequence ID" value="NZ_KZ626841.1"/>
</dbReference>
<keyword evidence="1" id="KW-0805">Transcription regulation</keyword>
<evidence type="ECO:0000256" key="1">
    <source>
        <dbReference type="ARBA" id="ARBA00023015"/>
    </source>
</evidence>
<organism evidence="6 7">
    <name type="scientific">Streptomyces populi</name>
    <dbReference type="NCBI Taxonomy" id="2058924"/>
    <lineage>
        <taxon>Bacteria</taxon>
        <taxon>Bacillati</taxon>
        <taxon>Actinomycetota</taxon>
        <taxon>Actinomycetes</taxon>
        <taxon>Kitasatosporales</taxon>
        <taxon>Streptomycetaceae</taxon>
        <taxon>Streptomyces</taxon>
    </lineage>
</organism>
<proteinExistence type="predicted"/>
<keyword evidence="3" id="KW-0804">Transcription</keyword>
<dbReference type="PROSITE" id="PS01081">
    <property type="entry name" value="HTH_TETR_1"/>
    <property type="match status" value="1"/>
</dbReference>
<dbReference type="GO" id="GO:0000976">
    <property type="term" value="F:transcription cis-regulatory region binding"/>
    <property type="evidence" value="ECO:0007669"/>
    <property type="project" value="TreeGrafter"/>
</dbReference>
<dbReference type="InterPro" id="IPR009057">
    <property type="entry name" value="Homeodomain-like_sf"/>
</dbReference>
<evidence type="ECO:0000313" key="7">
    <source>
        <dbReference type="Proteomes" id="UP000236178"/>
    </source>
</evidence>
<dbReference type="InterPro" id="IPR001647">
    <property type="entry name" value="HTH_TetR"/>
</dbReference>
<dbReference type="InterPro" id="IPR050109">
    <property type="entry name" value="HTH-type_TetR-like_transc_reg"/>
</dbReference>
<dbReference type="InterPro" id="IPR023772">
    <property type="entry name" value="DNA-bd_HTH_TetR-type_CS"/>
</dbReference>
<keyword evidence="7" id="KW-1185">Reference proteome</keyword>
<accession>A0A2I0SY00</accession>
<dbReference type="PANTHER" id="PTHR30055:SF238">
    <property type="entry name" value="MYCOFACTOCIN BIOSYNTHESIS TRANSCRIPTIONAL REGULATOR MFTR-RELATED"/>
    <property type="match status" value="1"/>
</dbReference>
<feature type="DNA-binding region" description="H-T-H motif" evidence="4">
    <location>
        <begin position="39"/>
        <end position="58"/>
    </location>
</feature>
<evidence type="ECO:0000256" key="4">
    <source>
        <dbReference type="PROSITE-ProRule" id="PRU00335"/>
    </source>
</evidence>
<keyword evidence="2 4" id="KW-0238">DNA-binding</keyword>
<sequence length="206" mass="22731">MPERTEKPGLRERKKEETRRGLREAAGRLFAEHGFAQTTVADIAAEANVSERTFFRYFDSKEALLLPDGIELFARIEEAFLARPDGDTPLEAACGAITDAVFYFATSSLTALAHPLGEIREQAREGLSRQFQQFEARLTALVLERLPETEPDADLRAAVIANCALGAARAVLRTLRDRRTAGVPVEPDRLLPQAFTFLTMIGATPS</sequence>
<dbReference type="Pfam" id="PF00440">
    <property type="entry name" value="TetR_N"/>
    <property type="match status" value="1"/>
</dbReference>
<protein>
    <submittedName>
        <fullName evidence="6">TetR family transcriptional regulator</fullName>
    </submittedName>
</protein>
<dbReference type="PANTHER" id="PTHR30055">
    <property type="entry name" value="HTH-TYPE TRANSCRIPTIONAL REGULATOR RUTR"/>
    <property type="match status" value="1"/>
</dbReference>
<dbReference type="PRINTS" id="PR00455">
    <property type="entry name" value="HTHTETR"/>
</dbReference>
<dbReference type="Gene3D" id="1.10.357.10">
    <property type="entry name" value="Tetracycline Repressor, domain 2"/>
    <property type="match status" value="1"/>
</dbReference>
<evidence type="ECO:0000256" key="2">
    <source>
        <dbReference type="ARBA" id="ARBA00023125"/>
    </source>
</evidence>
<dbReference type="OrthoDB" id="4143918at2"/>
<evidence type="ECO:0000256" key="3">
    <source>
        <dbReference type="ARBA" id="ARBA00023163"/>
    </source>
</evidence>
<dbReference type="EMBL" id="PJOS01000002">
    <property type="protein sequence ID" value="PKT74763.1"/>
    <property type="molecule type" value="Genomic_DNA"/>
</dbReference>
<comment type="caution">
    <text evidence="6">The sequence shown here is derived from an EMBL/GenBank/DDBJ whole genome shotgun (WGS) entry which is preliminary data.</text>
</comment>
<gene>
    <name evidence="6" type="ORF">CW362_02015</name>
</gene>
<evidence type="ECO:0000259" key="5">
    <source>
        <dbReference type="PROSITE" id="PS50977"/>
    </source>
</evidence>
<dbReference type="SUPFAM" id="SSF46689">
    <property type="entry name" value="Homeodomain-like"/>
    <property type="match status" value="1"/>
</dbReference>